<evidence type="ECO:0000256" key="9">
    <source>
        <dbReference type="SAM" id="Phobius"/>
    </source>
</evidence>
<keyword evidence="2" id="KW-0813">Transport</keyword>
<dbReference type="AlphaFoldDB" id="U2TVX3"/>
<evidence type="ECO:0000256" key="1">
    <source>
        <dbReference type="ARBA" id="ARBA00004651"/>
    </source>
</evidence>
<dbReference type="GO" id="GO:0008982">
    <property type="term" value="F:protein-N(PI)-phosphohistidine-sugar phosphotransferase activity"/>
    <property type="evidence" value="ECO:0007669"/>
    <property type="project" value="InterPro"/>
</dbReference>
<evidence type="ECO:0000313" key="12">
    <source>
        <dbReference type="Proteomes" id="UP000016638"/>
    </source>
</evidence>
<feature type="region of interest" description="Disordered" evidence="8">
    <location>
        <begin position="33"/>
        <end position="54"/>
    </location>
</feature>
<dbReference type="PANTHER" id="PTHR30175">
    <property type="entry name" value="PHOSPHOTRANSFERASE SYSTEM TRANSPORT PROTEIN"/>
    <property type="match status" value="1"/>
</dbReference>
<reference evidence="11 12" key="1">
    <citation type="submission" date="2013-08" db="EMBL/GenBank/DDBJ databases">
        <authorList>
            <person name="Durkin A.S."/>
            <person name="Haft D.R."/>
            <person name="McCorrison J."/>
            <person name="Torralba M."/>
            <person name="Gillis M."/>
            <person name="Haft D.H."/>
            <person name="Methe B."/>
            <person name="Sutton G."/>
            <person name="Nelson K.E."/>
        </authorList>
    </citation>
    <scope>NUCLEOTIDE SEQUENCE [LARGE SCALE GENOMIC DNA]</scope>
    <source>
        <strain evidence="11 12">F0195</strain>
    </source>
</reference>
<evidence type="ECO:0000256" key="4">
    <source>
        <dbReference type="ARBA" id="ARBA00022597"/>
    </source>
</evidence>
<dbReference type="GO" id="GO:0005886">
    <property type="term" value="C:plasma membrane"/>
    <property type="evidence" value="ECO:0007669"/>
    <property type="project" value="UniProtKB-SubCell"/>
</dbReference>
<dbReference type="PANTHER" id="PTHR30175:SF1">
    <property type="entry name" value="PTS SYSTEM ARBUTIN-, CELLOBIOSE-, AND SALICIN-SPECIFIC EIIBC COMPONENT-RELATED"/>
    <property type="match status" value="1"/>
</dbReference>
<dbReference type="eggNOG" id="COG1263">
    <property type="taxonomic scope" value="Bacteria"/>
</dbReference>
<feature type="transmembrane region" description="Helical" evidence="9">
    <location>
        <begin position="224"/>
        <end position="241"/>
    </location>
</feature>
<feature type="transmembrane region" description="Helical" evidence="9">
    <location>
        <begin position="104"/>
        <end position="125"/>
    </location>
</feature>
<evidence type="ECO:0000313" key="11">
    <source>
        <dbReference type="EMBL" id="ERL10203.1"/>
    </source>
</evidence>
<feature type="compositionally biased region" description="Basic and acidic residues" evidence="8">
    <location>
        <begin position="39"/>
        <end position="54"/>
    </location>
</feature>
<dbReference type="EMBL" id="AWEZ01000016">
    <property type="protein sequence ID" value="ERL10203.1"/>
    <property type="molecule type" value="Genomic_DNA"/>
</dbReference>
<dbReference type="Proteomes" id="UP000016638">
    <property type="component" value="Unassembled WGS sequence"/>
</dbReference>
<evidence type="ECO:0000256" key="5">
    <source>
        <dbReference type="ARBA" id="ARBA00022692"/>
    </source>
</evidence>
<comment type="subcellular location">
    <subcellularLocation>
        <location evidence="1">Cell membrane</location>
        <topology evidence="1">Multi-pass membrane protein</topology>
    </subcellularLocation>
</comment>
<dbReference type="InterPro" id="IPR003352">
    <property type="entry name" value="PTS_EIIC"/>
</dbReference>
<dbReference type="GO" id="GO:0009401">
    <property type="term" value="P:phosphoenolpyruvate-dependent sugar phosphotransferase system"/>
    <property type="evidence" value="ECO:0007669"/>
    <property type="project" value="InterPro"/>
</dbReference>
<keyword evidence="4" id="KW-0762">Sugar transport</keyword>
<evidence type="ECO:0000256" key="2">
    <source>
        <dbReference type="ARBA" id="ARBA00022448"/>
    </source>
</evidence>
<dbReference type="Pfam" id="PF02378">
    <property type="entry name" value="PTS_EIIC"/>
    <property type="match status" value="1"/>
</dbReference>
<evidence type="ECO:0000256" key="7">
    <source>
        <dbReference type="ARBA" id="ARBA00023136"/>
    </source>
</evidence>
<feature type="transmembrane region" description="Helical" evidence="9">
    <location>
        <begin position="283"/>
        <end position="310"/>
    </location>
</feature>
<keyword evidence="7 9" id="KW-0472">Membrane</keyword>
<dbReference type="GO" id="GO:0090589">
    <property type="term" value="F:protein-phosphocysteine-trehalose phosphotransferase system transporter activity"/>
    <property type="evidence" value="ECO:0007669"/>
    <property type="project" value="TreeGrafter"/>
</dbReference>
<keyword evidence="6 9" id="KW-1133">Transmembrane helix</keyword>
<keyword evidence="3" id="KW-1003">Cell membrane</keyword>
<dbReference type="PATRIC" id="fig|1125712.3.peg.408"/>
<dbReference type="GO" id="GO:0015771">
    <property type="term" value="P:trehalose transport"/>
    <property type="evidence" value="ECO:0007669"/>
    <property type="project" value="TreeGrafter"/>
</dbReference>
<feature type="transmembrane region" description="Helical" evidence="9">
    <location>
        <begin position="71"/>
        <end position="92"/>
    </location>
</feature>
<accession>U2TVX3</accession>
<proteinExistence type="predicted"/>
<name>U2TVX3_9ACTN</name>
<feature type="transmembrane region" description="Helical" evidence="9">
    <location>
        <begin position="188"/>
        <end position="212"/>
    </location>
</feature>
<protein>
    <submittedName>
        <fullName evidence="11">PTS system EIIC component domain protein</fullName>
    </submittedName>
</protein>
<feature type="transmembrane region" description="Helical" evidence="9">
    <location>
        <begin position="247"/>
        <end position="271"/>
    </location>
</feature>
<comment type="caution">
    <text evidence="11">The sequence shown here is derived from an EMBL/GenBank/DDBJ whole genome shotgun (WGS) entry which is preliminary data.</text>
</comment>
<evidence type="ECO:0000256" key="6">
    <source>
        <dbReference type="ARBA" id="ARBA00022989"/>
    </source>
</evidence>
<evidence type="ECO:0000256" key="8">
    <source>
        <dbReference type="SAM" id="MobiDB-lite"/>
    </source>
</evidence>
<dbReference type="InterPro" id="IPR050558">
    <property type="entry name" value="PTS_Sugar-Specific_Components"/>
</dbReference>
<evidence type="ECO:0000256" key="3">
    <source>
        <dbReference type="ARBA" id="ARBA00022475"/>
    </source>
</evidence>
<evidence type="ECO:0000259" key="10">
    <source>
        <dbReference type="Pfam" id="PF02378"/>
    </source>
</evidence>
<sequence>MCHGHRHSRECLFSGGHGCQGVQGVRGADAPARPLLTHGTEKDGSGAPTVRDDRGWGDGILSTVARMFTPLMPAIAAAGLVKGVLTAVSLIFKQRGIDITTNDTYVLLYAAGQVIFYFLPIFLGYTAAKALRCNEIIAMVLGAFLCYPQVDKPIQDVGTATTIYGIPGVKATWTIGESTKVFSYTESVIPILLAFAGAANFAQGGAVPGVWLKTKSEEMRGVSLSVMISAVLVGITEPAIYGCNLRFKWPMACAIIAGAVGGAIMGFGNVFGDAFATNGVLTIFTYASFGIAQFVFYLVGCAVAFFGAAAPTAVVGFEELTDEGMEV</sequence>
<dbReference type="STRING" id="1125712.HMPREF1316_2176"/>
<feature type="domain" description="Phosphotransferase system EIIC" evidence="10">
    <location>
        <begin position="66"/>
        <end position="194"/>
    </location>
</feature>
<keyword evidence="12" id="KW-1185">Reference proteome</keyword>
<organism evidence="11 12">
    <name type="scientific">Olsenella profusa F0195</name>
    <dbReference type="NCBI Taxonomy" id="1125712"/>
    <lineage>
        <taxon>Bacteria</taxon>
        <taxon>Bacillati</taxon>
        <taxon>Actinomycetota</taxon>
        <taxon>Coriobacteriia</taxon>
        <taxon>Coriobacteriales</taxon>
        <taxon>Atopobiaceae</taxon>
        <taxon>Olsenella</taxon>
    </lineage>
</organism>
<keyword evidence="5 9" id="KW-0812">Transmembrane</keyword>
<gene>
    <name evidence="11" type="ORF">HMPREF1316_2176</name>
</gene>